<gene>
    <name evidence="4" type="ORF">SAC06_01170</name>
</gene>
<feature type="transmembrane region" description="Helical" evidence="2">
    <location>
        <begin position="136"/>
        <end position="157"/>
    </location>
</feature>
<dbReference type="SUPFAM" id="SSF103481">
    <property type="entry name" value="Multidrug resistance efflux transporter EmrE"/>
    <property type="match status" value="2"/>
</dbReference>
<feature type="transmembrane region" description="Helical" evidence="2">
    <location>
        <begin position="31"/>
        <end position="49"/>
    </location>
</feature>
<dbReference type="AlphaFoldDB" id="A0AAU7V858"/>
<feature type="transmembrane region" description="Helical" evidence="2">
    <location>
        <begin position="199"/>
        <end position="217"/>
    </location>
</feature>
<feature type="domain" description="EamA" evidence="3">
    <location>
        <begin position="139"/>
        <end position="272"/>
    </location>
</feature>
<feature type="transmembrane region" description="Helical" evidence="2">
    <location>
        <begin position="61"/>
        <end position="79"/>
    </location>
</feature>
<dbReference type="InterPro" id="IPR000620">
    <property type="entry name" value="EamA_dom"/>
</dbReference>
<comment type="similarity">
    <text evidence="1">Belongs to the EamA transporter family.</text>
</comment>
<evidence type="ECO:0000313" key="4">
    <source>
        <dbReference type="EMBL" id="XBW08198.1"/>
    </source>
</evidence>
<dbReference type="EMBL" id="CP138335">
    <property type="protein sequence ID" value="XBW08198.1"/>
    <property type="molecule type" value="Genomic_DNA"/>
</dbReference>
<feature type="transmembrane region" description="Helical" evidence="2">
    <location>
        <begin position="169"/>
        <end position="193"/>
    </location>
</feature>
<protein>
    <submittedName>
        <fullName evidence="4">EamA family transporter</fullName>
    </submittedName>
</protein>
<proteinExistence type="inferred from homology"/>
<dbReference type="RefSeq" id="WP_350258398.1">
    <property type="nucleotide sequence ID" value="NZ_CP138335.1"/>
</dbReference>
<evidence type="ECO:0000256" key="2">
    <source>
        <dbReference type="SAM" id="Phobius"/>
    </source>
</evidence>
<keyword evidence="2" id="KW-1133">Transmembrane helix</keyword>
<feature type="transmembrane region" description="Helical" evidence="2">
    <location>
        <begin position="255"/>
        <end position="272"/>
    </location>
</feature>
<dbReference type="GO" id="GO:0016020">
    <property type="term" value="C:membrane"/>
    <property type="evidence" value="ECO:0007669"/>
    <property type="project" value="InterPro"/>
</dbReference>
<evidence type="ECO:0000256" key="1">
    <source>
        <dbReference type="ARBA" id="ARBA00007362"/>
    </source>
</evidence>
<feature type="transmembrane region" description="Helical" evidence="2">
    <location>
        <begin position="113"/>
        <end position="130"/>
    </location>
</feature>
<dbReference type="KEGG" id="sapp:SAC06_01170"/>
<feature type="transmembrane region" description="Helical" evidence="2">
    <location>
        <begin position="229"/>
        <end position="249"/>
    </location>
</feature>
<name>A0AAU7V858_9ACTO</name>
<evidence type="ECO:0000259" key="3">
    <source>
        <dbReference type="Pfam" id="PF00892"/>
    </source>
</evidence>
<keyword evidence="2" id="KW-0472">Membrane</keyword>
<accession>A0AAU7V858</accession>
<reference evidence="4" key="1">
    <citation type="submission" date="2023-11" db="EMBL/GenBank/DDBJ databases">
        <title>Scrofimicrobium hongkongense sp. nov., isolated from a patient with peritonitis.</title>
        <authorList>
            <person name="Lao H.Y."/>
            <person name="Wong A.Y.P."/>
            <person name="Ng T.L."/>
            <person name="Wong R.Y.L."/>
            <person name="Yau M.C.Y."/>
            <person name="Lam J.Y.W."/>
            <person name="Siu G.K.H."/>
        </authorList>
    </citation>
    <scope>NUCLEOTIDE SEQUENCE</scope>
    <source>
        <strain evidence="4">R131</strain>
    </source>
</reference>
<dbReference type="Pfam" id="PF00892">
    <property type="entry name" value="EamA"/>
    <property type="match status" value="1"/>
</dbReference>
<keyword evidence="2" id="KW-0812">Transmembrane</keyword>
<organism evidence="4">
    <name type="scientific">Scrofimicrobium appendicitidis</name>
    <dbReference type="NCBI Taxonomy" id="3079930"/>
    <lineage>
        <taxon>Bacteria</taxon>
        <taxon>Bacillati</taxon>
        <taxon>Actinomycetota</taxon>
        <taxon>Actinomycetes</taxon>
        <taxon>Actinomycetales</taxon>
        <taxon>Actinomycetaceae</taxon>
        <taxon>Scrofimicrobium</taxon>
    </lineage>
</organism>
<dbReference type="InterPro" id="IPR037185">
    <property type="entry name" value="EmrE-like"/>
</dbReference>
<feature type="transmembrane region" description="Helical" evidence="2">
    <location>
        <begin position="85"/>
        <end position="104"/>
    </location>
</feature>
<sequence>MPAPLIFVGSGFFQYSGAALAVTLFSVLGPGPTTWWRLLVGALTLMVLWRPWRQKWTRQDLLGSALFGITLGLMNLLFYEAIARIPLGAAVSVEFLGPVAIAVFRGRGVPPRLAALLALVGIALIGGWGLDLSAPGVLTGVLFALGAALMWAGYILLGQAIAQRRSGVNSLAVGCLTAAVVFTPFLAPAALAVEFTGPVILAILGVGIFSTAIPYSLEAIAFRRLTPAVFALLTALLPATSTLIGALALRQIPTPGELVGLLFVSVAVWLASRVT</sequence>